<dbReference type="Pfam" id="PF02604">
    <property type="entry name" value="PhdYeFM_antitox"/>
    <property type="match status" value="1"/>
</dbReference>
<name>A0A364JNV6_9STAP</name>
<dbReference type="Proteomes" id="UP000229523">
    <property type="component" value="Unassembled WGS sequence"/>
</dbReference>
<keyword evidence="4" id="KW-1185">Reference proteome</keyword>
<evidence type="ECO:0000256" key="2">
    <source>
        <dbReference type="RuleBase" id="RU362080"/>
    </source>
</evidence>
<sequence length="82" mass="9627">MNDMKTYSIEYAQKHLESLIRSVNDNNEAILIKDFFPGNTNAVLIGEEQWNSMLEKLGTVIKIEQRKNEEEFDFDSTWDNLL</sequence>
<dbReference type="InterPro" id="IPR006442">
    <property type="entry name" value="Antitoxin_Phd/YefM"/>
</dbReference>
<dbReference type="InterPro" id="IPR036165">
    <property type="entry name" value="YefM-like_sf"/>
</dbReference>
<dbReference type="AlphaFoldDB" id="A0A364JNV6"/>
<evidence type="ECO:0000313" key="3">
    <source>
        <dbReference type="EMBL" id="RAI82666.1"/>
    </source>
</evidence>
<dbReference type="SUPFAM" id="SSF143120">
    <property type="entry name" value="YefM-like"/>
    <property type="match status" value="1"/>
</dbReference>
<dbReference type="Gene3D" id="3.40.1620.10">
    <property type="entry name" value="YefM-like domain"/>
    <property type="match status" value="1"/>
</dbReference>
<evidence type="ECO:0000256" key="1">
    <source>
        <dbReference type="ARBA" id="ARBA00009981"/>
    </source>
</evidence>
<dbReference type="EMBL" id="MJBI02000001">
    <property type="protein sequence ID" value="RAI82666.1"/>
    <property type="molecule type" value="Genomic_DNA"/>
</dbReference>
<organism evidence="3 4">
    <name type="scientific">Macrococcoides goetzii</name>
    <dbReference type="NCBI Taxonomy" id="1891097"/>
    <lineage>
        <taxon>Bacteria</taxon>
        <taxon>Bacillati</taxon>
        <taxon>Bacillota</taxon>
        <taxon>Bacilli</taxon>
        <taxon>Bacillales</taxon>
        <taxon>Staphylococcaceae</taxon>
        <taxon>Macrococcoides</taxon>
    </lineage>
</organism>
<gene>
    <name evidence="3" type="ORF">BFS35_002980</name>
</gene>
<reference evidence="3 4" key="1">
    <citation type="journal article" date="2018" name="Front. Microbiol.">
        <title>Description and Comparative Genomics of Macrococcus caseolyticus subsp. hominis subsp. nov., Macrococcus goetzii sp. nov., Macrococcus epidermidis sp. nov., and Macrococcus bohemicus sp. nov., Novel Macrococci From Human Clinical Material With Virulence Potential and Suspected Uptake of Foreign DNA by Natural Transformation.</title>
        <authorList>
            <person name="Maslanova I."/>
            <person name="Wertheimer Z."/>
            <person name="Sedlacek I."/>
            <person name="Svec P."/>
            <person name="Indrakova A."/>
            <person name="Kovarovic V."/>
            <person name="Schumann P."/>
            <person name="Sproer C."/>
            <person name="Kralova S."/>
            <person name="Sedo O."/>
            <person name="Kristofova L."/>
            <person name="Vrbovska V."/>
            <person name="Fuzik T."/>
            <person name="Petras P."/>
            <person name="Zdrahal Z."/>
            <person name="Ruzickova V."/>
            <person name="Doskar J."/>
            <person name="Pantucek R."/>
        </authorList>
    </citation>
    <scope>NUCLEOTIDE SEQUENCE [LARGE SCALE GENOMIC DNA]</scope>
    <source>
        <strain evidence="3 4">CCM 4927</strain>
    </source>
</reference>
<protein>
    <recommendedName>
        <fullName evidence="2">Antitoxin</fullName>
    </recommendedName>
</protein>
<comment type="similarity">
    <text evidence="1 2">Belongs to the phD/YefM antitoxin family.</text>
</comment>
<evidence type="ECO:0000313" key="4">
    <source>
        <dbReference type="Proteomes" id="UP000229523"/>
    </source>
</evidence>
<comment type="function">
    <text evidence="2">Antitoxin component of a type II toxin-antitoxin (TA) system.</text>
</comment>
<accession>A0A364JNV6</accession>
<comment type="caution">
    <text evidence="3">The sequence shown here is derived from an EMBL/GenBank/DDBJ whole genome shotgun (WGS) entry which is preliminary data.</text>
</comment>
<proteinExistence type="inferred from homology"/>